<reference evidence="2" key="2">
    <citation type="submission" date="2023-03" db="EMBL/GenBank/DDBJ databases">
        <authorList>
            <person name="Inwood S.N."/>
            <person name="Skelly J.G."/>
            <person name="Guhlin J."/>
            <person name="Harrop T.W.R."/>
            <person name="Goldson S.G."/>
            <person name="Dearden P.K."/>
        </authorList>
    </citation>
    <scope>NUCLEOTIDE SEQUENCE</scope>
    <source>
        <strain evidence="2">Lincoln</strain>
        <tissue evidence="2">Whole body</tissue>
    </source>
</reference>
<evidence type="ECO:0000313" key="3">
    <source>
        <dbReference type="Proteomes" id="UP001168972"/>
    </source>
</evidence>
<feature type="chain" id="PRO_5041420877" evidence="1">
    <location>
        <begin position="24"/>
        <end position="451"/>
    </location>
</feature>
<evidence type="ECO:0000256" key="1">
    <source>
        <dbReference type="SAM" id="SignalP"/>
    </source>
</evidence>
<accession>A0AA39KNJ1</accession>
<reference evidence="2" key="1">
    <citation type="journal article" date="2023" name="bioRxiv">
        <title>Scaffold-level genome assemblies of two parasitoid biocontrol wasps reveal the parthenogenesis mechanism and an associated novel virus.</title>
        <authorList>
            <person name="Inwood S."/>
            <person name="Skelly J."/>
            <person name="Guhlin J."/>
            <person name="Harrop T."/>
            <person name="Goldson S."/>
            <person name="Dearden P."/>
        </authorList>
    </citation>
    <scope>NUCLEOTIDE SEQUENCE</scope>
    <source>
        <strain evidence="2">Lincoln</strain>
        <tissue evidence="2">Whole body</tissue>
    </source>
</reference>
<keyword evidence="3" id="KW-1185">Reference proteome</keyword>
<dbReference type="AlphaFoldDB" id="A0AA39KNJ1"/>
<dbReference type="Proteomes" id="UP001168972">
    <property type="component" value="Unassembled WGS sequence"/>
</dbReference>
<gene>
    <name evidence="2" type="ORF">PV327_001747</name>
</gene>
<comment type="caution">
    <text evidence="2">The sequence shown here is derived from an EMBL/GenBank/DDBJ whole genome shotgun (WGS) entry which is preliminary data.</text>
</comment>
<dbReference type="EMBL" id="JAQQBR010001831">
    <property type="protein sequence ID" value="KAK0167892.1"/>
    <property type="molecule type" value="Genomic_DNA"/>
</dbReference>
<keyword evidence="1" id="KW-0732">Signal</keyword>
<name>A0AA39KNJ1_MICHY</name>
<protein>
    <submittedName>
        <fullName evidence="2">Uncharacterized protein</fullName>
    </submittedName>
</protein>
<sequence>MYYLLSFRILFLLAFFHRQLINAEINNNEELSWRNFGFNSNQLKEIEILVNNIFKNYITTIDNKLSPQTNSNLSNILDVTFISDTITNEIENTLRNIGLINLNKKNKQLTSIRNERFNKKSFIEFGNLLYNKLFSVIIKLPPILQAVISTLKYYCRKNNCLERGYLRSDFSLPKIITQSSPYELKIVSLIDNSERYLNAYLNCWNNNLTLFNVSKEFINIVKHPPKITGKIVKLRLSKSIPKHPHKSDKLFTEFDAIICRLLIKNNSKIVFKNCLKQLELIDKCVEIKFNKSFKINKLKLRSTRMLKSTINNLDSNCKVKNSKDFKLICRRNINRRDPTIDRFLMFIKKLLKRARKSLSKNRTWAAFFEQLDSLVEAYDKVAFLQKESIKRSKNQPHLINDYNKRSKQLYRYTRSLTKIGINTIEQMRRITRTIEKILVKIVSTTGINLKM</sequence>
<evidence type="ECO:0000313" key="2">
    <source>
        <dbReference type="EMBL" id="KAK0167892.1"/>
    </source>
</evidence>
<organism evidence="2 3">
    <name type="scientific">Microctonus hyperodae</name>
    <name type="common">Parasitoid wasp</name>
    <dbReference type="NCBI Taxonomy" id="165561"/>
    <lineage>
        <taxon>Eukaryota</taxon>
        <taxon>Metazoa</taxon>
        <taxon>Ecdysozoa</taxon>
        <taxon>Arthropoda</taxon>
        <taxon>Hexapoda</taxon>
        <taxon>Insecta</taxon>
        <taxon>Pterygota</taxon>
        <taxon>Neoptera</taxon>
        <taxon>Endopterygota</taxon>
        <taxon>Hymenoptera</taxon>
        <taxon>Apocrita</taxon>
        <taxon>Ichneumonoidea</taxon>
        <taxon>Braconidae</taxon>
        <taxon>Euphorinae</taxon>
        <taxon>Microctonus</taxon>
    </lineage>
</organism>
<proteinExistence type="predicted"/>
<feature type="signal peptide" evidence="1">
    <location>
        <begin position="1"/>
        <end position="23"/>
    </location>
</feature>